<proteinExistence type="predicted"/>
<dbReference type="EMBL" id="JBHSCZ010000001">
    <property type="protein sequence ID" value="MFC4262418.1"/>
    <property type="molecule type" value="Genomic_DNA"/>
</dbReference>
<accession>A0ABV8QRW6</accession>
<reference evidence="3" key="1">
    <citation type="journal article" date="2019" name="Int. J. Syst. Evol. Microbiol.">
        <title>The Global Catalogue of Microorganisms (GCM) 10K type strain sequencing project: providing services to taxonomists for standard genome sequencing and annotation.</title>
        <authorList>
            <consortium name="The Broad Institute Genomics Platform"/>
            <consortium name="The Broad Institute Genome Sequencing Center for Infectious Disease"/>
            <person name="Wu L."/>
            <person name="Ma J."/>
        </authorList>
    </citation>
    <scope>NUCLEOTIDE SEQUENCE [LARGE SCALE GENOMIC DNA]</scope>
    <source>
        <strain evidence="3">CECT 8289</strain>
    </source>
</reference>
<keyword evidence="1" id="KW-1133">Transmembrane helix</keyword>
<keyword evidence="1" id="KW-0472">Membrane</keyword>
<evidence type="ECO:0000313" key="3">
    <source>
        <dbReference type="Proteomes" id="UP001595907"/>
    </source>
</evidence>
<keyword evidence="1" id="KW-0812">Transmembrane</keyword>
<feature type="transmembrane region" description="Helical" evidence="1">
    <location>
        <begin position="56"/>
        <end position="84"/>
    </location>
</feature>
<protein>
    <submittedName>
        <fullName evidence="2">Uncharacterized protein</fullName>
    </submittedName>
</protein>
<feature type="transmembrane region" description="Helical" evidence="1">
    <location>
        <begin position="118"/>
        <end position="142"/>
    </location>
</feature>
<organism evidence="2 3">
    <name type="scientific">Ferruginibacter yonginensis</name>
    <dbReference type="NCBI Taxonomy" id="1310416"/>
    <lineage>
        <taxon>Bacteria</taxon>
        <taxon>Pseudomonadati</taxon>
        <taxon>Bacteroidota</taxon>
        <taxon>Chitinophagia</taxon>
        <taxon>Chitinophagales</taxon>
        <taxon>Chitinophagaceae</taxon>
        <taxon>Ferruginibacter</taxon>
    </lineage>
</organism>
<keyword evidence="3" id="KW-1185">Reference proteome</keyword>
<gene>
    <name evidence="2" type="ORF">ACFOWM_06000</name>
</gene>
<dbReference type="RefSeq" id="WP_379707808.1">
    <property type="nucleotide sequence ID" value="NZ_JBHSCZ010000001.1"/>
</dbReference>
<sequence>MTTLEIIILFSGIFLSFTFLQLVDFFGIKLPLQLIIPGISLVATLVYILLKVDGDFFYLSVGFLTTPILVFLLFHFFDWLSLLLHKETLRLHYRGATNRKHQVLYGITGKPYKITDTLFTFIITLAIMLWAPLFASLCVHFVK</sequence>
<comment type="caution">
    <text evidence="2">The sequence shown here is derived from an EMBL/GenBank/DDBJ whole genome shotgun (WGS) entry which is preliminary data.</text>
</comment>
<evidence type="ECO:0000256" key="1">
    <source>
        <dbReference type="SAM" id="Phobius"/>
    </source>
</evidence>
<feature type="transmembrane region" description="Helical" evidence="1">
    <location>
        <begin position="30"/>
        <end position="50"/>
    </location>
</feature>
<name>A0ABV8QRW6_9BACT</name>
<dbReference type="Proteomes" id="UP001595907">
    <property type="component" value="Unassembled WGS sequence"/>
</dbReference>
<feature type="transmembrane region" description="Helical" evidence="1">
    <location>
        <begin position="6"/>
        <end position="23"/>
    </location>
</feature>
<evidence type="ECO:0000313" key="2">
    <source>
        <dbReference type="EMBL" id="MFC4262418.1"/>
    </source>
</evidence>